<keyword evidence="1" id="KW-0812">Transmembrane</keyword>
<proteinExistence type="predicted"/>
<evidence type="ECO:0000313" key="3">
    <source>
        <dbReference type="Proteomes" id="UP000017391"/>
    </source>
</evidence>
<protein>
    <submittedName>
        <fullName evidence="2">Uncharacterized protein</fullName>
    </submittedName>
</protein>
<organism evidence="2 3">
    <name type="scientific">Enterobacter asburiae</name>
    <dbReference type="NCBI Taxonomy" id="61645"/>
    <lineage>
        <taxon>Bacteria</taxon>
        <taxon>Pseudomonadati</taxon>
        <taxon>Pseudomonadota</taxon>
        <taxon>Gammaproteobacteria</taxon>
        <taxon>Enterobacterales</taxon>
        <taxon>Enterobacteriaceae</taxon>
        <taxon>Enterobacter</taxon>
        <taxon>Enterobacter cloacae complex</taxon>
    </lineage>
</organism>
<gene>
    <name evidence="2" type="ORF">L402_01508</name>
</gene>
<keyword evidence="1" id="KW-0472">Membrane</keyword>
<dbReference type="RefSeq" id="WP_023309872.1">
    <property type="nucleotide sequence ID" value="NZ_CP034336.1"/>
</dbReference>
<dbReference type="AlphaFoldDB" id="A0ABC9UE44"/>
<name>A0ABC9UE44_ENTAS</name>
<dbReference type="EMBL" id="AYIP01000006">
    <property type="protein sequence ID" value="ESM34831.1"/>
    <property type="molecule type" value="Genomic_DNA"/>
</dbReference>
<comment type="caution">
    <text evidence="2">The sequence shown here is derived from an EMBL/GenBank/DDBJ whole genome shotgun (WGS) entry which is preliminary data.</text>
</comment>
<evidence type="ECO:0000256" key="1">
    <source>
        <dbReference type="SAM" id="Phobius"/>
    </source>
</evidence>
<keyword evidence="1" id="KW-1133">Transmembrane helix</keyword>
<evidence type="ECO:0000313" key="2">
    <source>
        <dbReference type="EMBL" id="ESM34831.1"/>
    </source>
</evidence>
<dbReference type="Proteomes" id="UP000017391">
    <property type="component" value="Unassembled WGS sequence"/>
</dbReference>
<feature type="transmembrane region" description="Helical" evidence="1">
    <location>
        <begin position="21"/>
        <end position="39"/>
    </location>
</feature>
<reference evidence="3" key="1">
    <citation type="submission" date="2013-09" db="EMBL/GenBank/DDBJ databases">
        <title>The Genome Sequence of Enterobacter cloacae BWH 31.</title>
        <authorList>
            <consortium name="The Broad Institute Genomics Platform"/>
            <consortium name="The Broad Institute Genome Sequencing Center for Infectious Disease"/>
            <person name="Murphy C."/>
            <person name="Cosimi L."/>
            <person name="Cerqueira G."/>
            <person name="Feldgarden M."/>
            <person name="Hung D."/>
            <person name="Onderdonk A.B."/>
            <person name="Ferraro M.J."/>
            <person name="Hooper D."/>
            <person name="Dekker J."/>
            <person name="O'Brien T."/>
            <person name="Huang S."/>
            <person name="Quan V."/>
            <person name="Ernst C."/>
            <person name="Delaney M."/>
            <person name="DuBois A."/>
            <person name="Young S.K."/>
            <person name="Zeng Q."/>
            <person name="Gargeya S."/>
            <person name="Fitzgerald M."/>
            <person name="Abouelleil A."/>
            <person name="Alvarado L."/>
            <person name="Berlin A.M."/>
            <person name="Chapman S.B."/>
            <person name="Gainer-Dewar J."/>
            <person name="Goldberg J."/>
            <person name="Gnerre S."/>
            <person name="Griggs A."/>
            <person name="Gujja S."/>
            <person name="Hansen M."/>
            <person name="Howarth C."/>
            <person name="Imamovic A."/>
            <person name="Ireland A."/>
            <person name="Larimer J."/>
            <person name="McCowan C."/>
            <person name="Murphy C."/>
            <person name="Pearson M."/>
            <person name="Poon T.W."/>
            <person name="Priest M."/>
            <person name="Roberts A."/>
            <person name="Saif S."/>
            <person name="Shea T."/>
            <person name="Sykes S."/>
            <person name="Wortman J."/>
            <person name="Nusbaum C."/>
            <person name="Birren B."/>
        </authorList>
    </citation>
    <scope>NUCLEOTIDE SEQUENCE [LARGE SCALE GENOMIC DNA]</scope>
    <source>
        <strain evidence="3">BWH 31</strain>
    </source>
</reference>
<accession>A0ABC9UE44</accession>
<sequence length="134" mass="15138">MNNDDATKLANRALDIMFFNYPIRSAVGVVLGLIIWLGFDAYPVLFELLRATNGKSTKFFFSLIGYLLVHSKTVIEGFTGKILSEDMTQTLSFIEKTGLSKAQKDLMYVEAVTKYIKALDKNDLEEKKKEIAED</sequence>